<dbReference type="EMBL" id="SMAI01000009">
    <property type="protein sequence ID" value="TCT03578.1"/>
    <property type="molecule type" value="Genomic_DNA"/>
</dbReference>
<evidence type="ECO:0000256" key="1">
    <source>
        <dbReference type="ARBA" id="ARBA00022801"/>
    </source>
</evidence>
<comment type="caution">
    <text evidence="2">The sequence shown here is derived from an EMBL/GenBank/DDBJ whole genome shotgun (WGS) entry which is preliminary data.</text>
</comment>
<dbReference type="InterPro" id="IPR029058">
    <property type="entry name" value="AB_hydrolase_fold"/>
</dbReference>
<sequence length="387" mass="44272">MTDRSRKNQKWINEEFYKVLDVFGFRSVMFVEWGFRPADVRRTTDRIKIPGMVVKEWVRTARQEEDLAREAEARGHRESAAEFYYRAALYYGPACGVIHANTPRKFELYERLIHCYTKFTEYFDEAPVRRVEIPFENGKTIPGILQTVPGVAKAPCVLVVPGMDTIKEYMPSPYHNHFRRRGMATLTIDGPGQGESNTRETWVTLDNFERAGSAAIDFLERQDGVDATRIGTYGWSMGSYWAPRIAAHDKRIKALVGAMGVYGQKDTIFKHSKPAYRANYKYMSNIHDEDAFDAMAEQMDLSPVAADISCPTLLVMGEFDELCPLEDGEALFDELSCPKELWVYENETHTFGGRLPDFYLHVADWMRDALEGKLPAGHAKRIDFAAR</sequence>
<dbReference type="InterPro" id="IPR050261">
    <property type="entry name" value="FrsA_esterase"/>
</dbReference>
<reference evidence="2 3" key="1">
    <citation type="submission" date="2019-03" db="EMBL/GenBank/DDBJ databases">
        <title>Genomic Encyclopedia of Type Strains, Phase IV (KMG-IV): sequencing the most valuable type-strain genomes for metagenomic binning, comparative biology and taxonomic classification.</title>
        <authorList>
            <person name="Goeker M."/>
        </authorList>
    </citation>
    <scope>NUCLEOTIDE SEQUENCE [LARGE SCALE GENOMIC DNA]</scope>
    <source>
        <strain evidence="2 3">DSM 9035</strain>
    </source>
</reference>
<dbReference type="Pfam" id="PF06500">
    <property type="entry name" value="FrsA-like"/>
    <property type="match status" value="1"/>
</dbReference>
<evidence type="ECO:0000313" key="2">
    <source>
        <dbReference type="EMBL" id="TCT03578.1"/>
    </source>
</evidence>
<protein>
    <submittedName>
        <fullName evidence="2">Alpha/beta hydrolase family protein DUF1100</fullName>
    </submittedName>
</protein>
<dbReference type="PANTHER" id="PTHR22946">
    <property type="entry name" value="DIENELACTONE HYDROLASE DOMAIN-CONTAINING PROTEIN-RELATED"/>
    <property type="match status" value="1"/>
</dbReference>
<dbReference type="AlphaFoldDB" id="A0A4V6NZH9"/>
<dbReference type="PANTHER" id="PTHR22946:SF12">
    <property type="entry name" value="CONIDIAL PIGMENT BIOSYNTHESIS PROTEIN AYG1 (AFU_ORTHOLOGUE AFUA_2G17550)"/>
    <property type="match status" value="1"/>
</dbReference>
<keyword evidence="1 2" id="KW-0378">Hydrolase</keyword>
<gene>
    <name evidence="2" type="ORF">EDC64_109128</name>
</gene>
<evidence type="ECO:0000313" key="3">
    <source>
        <dbReference type="Proteomes" id="UP000294664"/>
    </source>
</evidence>
<organism evidence="2 3">
    <name type="scientific">Aquabacter spiritensis</name>
    <dbReference type="NCBI Taxonomy" id="933073"/>
    <lineage>
        <taxon>Bacteria</taxon>
        <taxon>Pseudomonadati</taxon>
        <taxon>Pseudomonadota</taxon>
        <taxon>Alphaproteobacteria</taxon>
        <taxon>Hyphomicrobiales</taxon>
        <taxon>Xanthobacteraceae</taxon>
        <taxon>Aquabacter</taxon>
    </lineage>
</organism>
<dbReference type="Gene3D" id="3.40.50.1820">
    <property type="entry name" value="alpha/beta hydrolase"/>
    <property type="match status" value="1"/>
</dbReference>
<keyword evidence="3" id="KW-1185">Reference proteome</keyword>
<name>A0A4V6NZH9_9HYPH</name>
<accession>A0A4V6NZH9</accession>
<dbReference type="OrthoDB" id="217645at2"/>
<dbReference type="SUPFAM" id="SSF53474">
    <property type="entry name" value="alpha/beta-Hydrolases"/>
    <property type="match status" value="1"/>
</dbReference>
<dbReference type="GO" id="GO:0016787">
    <property type="term" value="F:hydrolase activity"/>
    <property type="evidence" value="ECO:0007669"/>
    <property type="project" value="UniProtKB-KW"/>
</dbReference>
<dbReference type="RefSeq" id="WP_132032658.1">
    <property type="nucleotide sequence ID" value="NZ_SMAI01000009.1"/>
</dbReference>
<dbReference type="InterPro" id="IPR010520">
    <property type="entry name" value="FrsA-like"/>
</dbReference>
<dbReference type="Gene3D" id="1.20.1440.110">
    <property type="entry name" value="acylaminoacyl peptidase"/>
    <property type="match status" value="1"/>
</dbReference>
<proteinExistence type="predicted"/>
<dbReference type="Proteomes" id="UP000294664">
    <property type="component" value="Unassembled WGS sequence"/>
</dbReference>